<sequence length="1095" mass="125629">MYGVLLIQLLGLTLFSNVHQTFSRIDYFLLDKKLLPSVRACAYEAIVISDHSPLSLKLKFDHIPLTHPRWRFDTSMLLDEDAVNIIASNIHVYKQTNSTPDVSHSTVWEAFKAFMRGHLISMSSFEKKQRTQTINRLIDHIRQIDNQIANGPSPDLIKDRLLLKTEFDTFTSVDIEKMLLKSRHSYYEFGEKAHRLLAHQLRQSSAFNIISEIKTQYGVTRDYLEMNSAFRDYYISLYTSEQNCTLLEMEQFFTDITLPKIDQATMESLDSPLSPEEIAMAISALQTNKSPGPDGFSVEFYKAFSSELVPLLLDMYNESFEAGSLPKTLCEASITLLLKKNKDPQLCGSYRPVSLLPVDYKILAKVLATRLESILPYIISPDQTGFVKNRFSFFNIRRLFNIIYHPSQSTTPEVVVSLDAEKAFDRVEWRYLFYTLGKFGFGQNFISWVKLLYVAPMSSVRTNNVSSELFPVFRGTRQGCPLSPLLFAIAIEPLASSLRQTTQLTGIFREGQEHRVSLYADDLLLYLSDVSHSLQSAFNILETFGKLSGYKINLSKSELFPVNDAACLLSFNTFPFKVISKFTYLGVNVPDKFSKLFKENFPPLMTKVEQLLKRWTQLPLSVAGRINSIKMSILPKFTYLFQNIPVFIPKSFFRKLDSVLSSFIWNYKSARARKSLLTQPKCVGGMALPNFQFYYWACNIRPMLHWLYEDPGADALSWQSIESKSCKQSSLAALVYAPLSSSYTSHTTNVVVKTSLKIWTQIRRRFGWQSTSFKSPVYANHYFKPSVIDKAFLIWHNAGIKQLQDLYHNGTFVSFQYLCDTFNIPRTHFFRFLQIRNFIRNISPVFPRQPLTTPYDHILNKPLSFKGIISASYGMLMTLPPSNISDLKSQWEGELGESISDDSWEAALGRVHSSSICASHGFLQFKVLHRIHWTKLRLSKRLLLSCPCVCWLPFMDPLCDRCKCSPASHTHMFWSCTKLAQYWSSIFDILSGFLGRPVSPCPLVGLFGVVPDHLALTRAQSNSVAFLTLLARRLILIKWKDCKPPTFTHWVKDVLYFLKLEKIRYSLKGSAKKTYNKTWGPFLDYVKTHTTFNLE</sequence>
<dbReference type="PANTHER" id="PTHR31635">
    <property type="entry name" value="REVERSE TRANSCRIPTASE DOMAIN-CONTAINING PROTEIN-RELATED"/>
    <property type="match status" value="1"/>
</dbReference>
<evidence type="ECO:0000313" key="3">
    <source>
        <dbReference type="EMBL" id="KAL2076432.1"/>
    </source>
</evidence>
<evidence type="ECO:0000256" key="1">
    <source>
        <dbReference type="SAM" id="SignalP"/>
    </source>
</evidence>
<comment type="caution">
    <text evidence="3">The sequence shown here is derived from an EMBL/GenBank/DDBJ whole genome shotgun (WGS) entry which is preliminary data.</text>
</comment>
<dbReference type="AlphaFoldDB" id="A0ABD1IN51"/>
<dbReference type="InterPro" id="IPR043502">
    <property type="entry name" value="DNA/RNA_pol_sf"/>
</dbReference>
<dbReference type="Gene3D" id="3.60.10.10">
    <property type="entry name" value="Endonuclease/exonuclease/phosphatase"/>
    <property type="match status" value="1"/>
</dbReference>
<keyword evidence="4" id="KW-1185">Reference proteome</keyword>
<dbReference type="PANTHER" id="PTHR31635:SF196">
    <property type="entry name" value="REVERSE TRANSCRIPTASE DOMAIN-CONTAINING PROTEIN-RELATED"/>
    <property type="match status" value="1"/>
</dbReference>
<evidence type="ECO:0000259" key="2">
    <source>
        <dbReference type="PROSITE" id="PS50878"/>
    </source>
</evidence>
<name>A0ABD1IN51_9TELE</name>
<organism evidence="3 4">
    <name type="scientific">Coilia grayii</name>
    <name type="common">Gray's grenadier anchovy</name>
    <dbReference type="NCBI Taxonomy" id="363190"/>
    <lineage>
        <taxon>Eukaryota</taxon>
        <taxon>Metazoa</taxon>
        <taxon>Chordata</taxon>
        <taxon>Craniata</taxon>
        <taxon>Vertebrata</taxon>
        <taxon>Euteleostomi</taxon>
        <taxon>Actinopterygii</taxon>
        <taxon>Neopterygii</taxon>
        <taxon>Teleostei</taxon>
        <taxon>Clupei</taxon>
        <taxon>Clupeiformes</taxon>
        <taxon>Clupeoidei</taxon>
        <taxon>Engraulidae</taxon>
        <taxon>Coilinae</taxon>
        <taxon>Coilia</taxon>
    </lineage>
</organism>
<protein>
    <recommendedName>
        <fullName evidence="2">Reverse transcriptase domain-containing protein</fullName>
    </recommendedName>
</protein>
<dbReference type="InterPro" id="IPR000477">
    <property type="entry name" value="RT_dom"/>
</dbReference>
<gene>
    <name evidence="3" type="ORF">ACEWY4_027960</name>
</gene>
<dbReference type="Pfam" id="PF00078">
    <property type="entry name" value="RVT_1"/>
    <property type="match status" value="1"/>
</dbReference>
<reference evidence="3 4" key="1">
    <citation type="submission" date="2024-09" db="EMBL/GenBank/DDBJ databases">
        <title>A chromosome-level genome assembly of Gray's grenadier anchovy, Coilia grayii.</title>
        <authorList>
            <person name="Fu Z."/>
        </authorList>
    </citation>
    <scope>NUCLEOTIDE SEQUENCE [LARGE SCALE GENOMIC DNA]</scope>
    <source>
        <strain evidence="3">G4</strain>
        <tissue evidence="3">Muscle</tissue>
    </source>
</reference>
<feature type="chain" id="PRO_5044830148" description="Reverse transcriptase domain-containing protein" evidence="1">
    <location>
        <begin position="24"/>
        <end position="1095"/>
    </location>
</feature>
<dbReference type="CDD" id="cd01650">
    <property type="entry name" value="RT_nLTR_like"/>
    <property type="match status" value="1"/>
</dbReference>
<dbReference type="Proteomes" id="UP001591681">
    <property type="component" value="Unassembled WGS sequence"/>
</dbReference>
<dbReference type="InterPro" id="IPR036691">
    <property type="entry name" value="Endo/exonu/phosph_ase_sf"/>
</dbReference>
<accession>A0ABD1IN51</accession>
<feature type="signal peptide" evidence="1">
    <location>
        <begin position="1"/>
        <end position="23"/>
    </location>
</feature>
<evidence type="ECO:0000313" key="4">
    <source>
        <dbReference type="Proteomes" id="UP001591681"/>
    </source>
</evidence>
<keyword evidence="1" id="KW-0732">Signal</keyword>
<dbReference type="SUPFAM" id="SSF56672">
    <property type="entry name" value="DNA/RNA polymerases"/>
    <property type="match status" value="1"/>
</dbReference>
<dbReference type="EMBL" id="JBHFQA010000346">
    <property type="protein sequence ID" value="KAL2076432.1"/>
    <property type="molecule type" value="Genomic_DNA"/>
</dbReference>
<proteinExistence type="predicted"/>
<dbReference type="PROSITE" id="PS50878">
    <property type="entry name" value="RT_POL"/>
    <property type="match status" value="1"/>
</dbReference>
<feature type="domain" description="Reverse transcriptase" evidence="2">
    <location>
        <begin position="318"/>
        <end position="589"/>
    </location>
</feature>